<dbReference type="RefSeq" id="WP_062724018.1">
    <property type="nucleotide sequence ID" value="NZ_KQ948940.1"/>
</dbReference>
<feature type="domain" description="NB-ARC" evidence="1">
    <location>
        <begin position="85"/>
        <end position="222"/>
    </location>
</feature>
<dbReference type="Pfam" id="PF13424">
    <property type="entry name" value="TPR_12"/>
    <property type="match status" value="1"/>
</dbReference>
<dbReference type="PANTHER" id="PTHR47691">
    <property type="entry name" value="REGULATOR-RELATED"/>
    <property type="match status" value="1"/>
</dbReference>
<dbReference type="AlphaFoldDB" id="A0A117RJG5"/>
<evidence type="ECO:0000313" key="2">
    <source>
        <dbReference type="EMBL" id="KUN94123.1"/>
    </source>
</evidence>
<dbReference type="Gene3D" id="3.40.50.300">
    <property type="entry name" value="P-loop containing nucleotide triphosphate hydrolases"/>
    <property type="match status" value="1"/>
</dbReference>
<gene>
    <name evidence="2" type="ORF">AQJ67_37885</name>
</gene>
<dbReference type="PANTHER" id="PTHR47691:SF3">
    <property type="entry name" value="HTH-TYPE TRANSCRIPTIONAL REGULATOR RV0890C-RELATED"/>
    <property type="match status" value="1"/>
</dbReference>
<reference evidence="2 3" key="1">
    <citation type="submission" date="2015-10" db="EMBL/GenBank/DDBJ databases">
        <title>Draft genome sequence of Streptomyces caeruleatus NRRL B-24802, type strain for the species Streptomyces caeruleatus.</title>
        <authorList>
            <person name="Ruckert C."/>
            <person name="Winkler A."/>
            <person name="Kalinowski J."/>
            <person name="Kampfer P."/>
            <person name="Glaeser S."/>
        </authorList>
    </citation>
    <scope>NUCLEOTIDE SEQUENCE [LARGE SCALE GENOMIC DNA]</scope>
    <source>
        <strain evidence="2 3">NRRL B-24802</strain>
    </source>
</reference>
<accession>A0A117RJG5</accession>
<organism evidence="2 3">
    <name type="scientific">Streptomyces caeruleatus</name>
    <dbReference type="NCBI Taxonomy" id="661399"/>
    <lineage>
        <taxon>Bacteria</taxon>
        <taxon>Bacillati</taxon>
        <taxon>Actinomycetota</taxon>
        <taxon>Actinomycetes</taxon>
        <taxon>Kitasatosporales</taxon>
        <taxon>Streptomycetaceae</taxon>
        <taxon>Streptomyces</taxon>
    </lineage>
</organism>
<dbReference type="SUPFAM" id="SSF52540">
    <property type="entry name" value="P-loop containing nucleoside triphosphate hydrolases"/>
    <property type="match status" value="1"/>
</dbReference>
<evidence type="ECO:0000259" key="1">
    <source>
        <dbReference type="Pfam" id="PF00931"/>
    </source>
</evidence>
<protein>
    <recommendedName>
        <fullName evidence="1">NB-ARC domain-containing protein</fullName>
    </recommendedName>
</protein>
<dbReference type="OrthoDB" id="580767at2"/>
<dbReference type="Pfam" id="PF00931">
    <property type="entry name" value="NB-ARC"/>
    <property type="match status" value="1"/>
</dbReference>
<sequence>MSGGTEASGERSIATAGAIRQALTGDGVVAHYVETSLTLPPEALELPLEAPPNLVNLPERTGLFIGRESELARLDASFEGTGGVVVQAVHGLGGIGKSTLAAKWAAGRTGAYNPVWWITAETPDDLRAGLADLAVALQPALRDALSPQARGERAVRWLAEHEGWLLVLDNVSDPADVRQLLGRTTGGRFLITTRRASGWHGIAEPLSLDVLELPQAVELFERIHGGTAEGVEELCAELGCLPLAVEQAAAYCAEARITPAAYRELLARSPERVFASGAEGADGEQTVARVWRVTMDRLADTPVAERILRVIAWWAPDGIPRTYLDPLADAADVTEALRRLAAHSMISLREDGTVSVHRLVQAVARAGEGAEEAYDEAARLLVVHGWPCEDDAVWIAHVADLVGFFDMSRTPPEILTLVPMYFGDHAPSHDQAIERYERALERAERYLEPRSRITVAVRRRLADRCWAAGDHDRASRLLTRNLTASSMAFGSKAPETIETGTALARIRLQRGDLSFGLSRATISARHAERTLGEDSAEALRAHAVMAEGWRLKALAKPRRSARTAVTEIERLLEKAVRAQGEAGEAALHLLWTLGEVRETAGDLAGAIQVTEEYLHRRPVPDDGVDTQGLLARERLDALRGKAGEQDAGGPGRP</sequence>
<comment type="caution">
    <text evidence="2">The sequence shown here is derived from an EMBL/GenBank/DDBJ whole genome shotgun (WGS) entry which is preliminary data.</text>
</comment>
<dbReference type="InterPro" id="IPR011990">
    <property type="entry name" value="TPR-like_helical_dom_sf"/>
</dbReference>
<dbReference type="EMBL" id="LMWY01000052">
    <property type="protein sequence ID" value="KUN94123.1"/>
    <property type="molecule type" value="Genomic_DNA"/>
</dbReference>
<dbReference type="Gene3D" id="1.25.40.10">
    <property type="entry name" value="Tetratricopeptide repeat domain"/>
    <property type="match status" value="1"/>
</dbReference>
<dbReference type="InterPro" id="IPR002182">
    <property type="entry name" value="NB-ARC"/>
</dbReference>
<dbReference type="Proteomes" id="UP000053429">
    <property type="component" value="Unassembled WGS sequence"/>
</dbReference>
<dbReference type="InterPro" id="IPR027417">
    <property type="entry name" value="P-loop_NTPase"/>
</dbReference>
<dbReference type="GO" id="GO:0043531">
    <property type="term" value="F:ADP binding"/>
    <property type="evidence" value="ECO:0007669"/>
    <property type="project" value="InterPro"/>
</dbReference>
<keyword evidence="3" id="KW-1185">Reference proteome</keyword>
<proteinExistence type="predicted"/>
<name>A0A117RJG5_9ACTN</name>
<evidence type="ECO:0000313" key="3">
    <source>
        <dbReference type="Proteomes" id="UP000053429"/>
    </source>
</evidence>
<dbReference type="STRING" id="661399.AQJ67_37885"/>